<proteinExistence type="predicted"/>
<dbReference type="PANTHER" id="PTHR12124:SF47">
    <property type="entry name" value="EXOSOME COMPONENT 10"/>
    <property type="match status" value="1"/>
</dbReference>
<protein>
    <recommendedName>
        <fullName evidence="1">3'-5' exonuclease domain-containing protein</fullName>
    </recommendedName>
</protein>
<dbReference type="Pfam" id="PF01612">
    <property type="entry name" value="DNA_pol_A_exo1"/>
    <property type="match status" value="1"/>
</dbReference>
<dbReference type="GO" id="GO:0071040">
    <property type="term" value="P:nuclear polyadenylation-dependent antisense transcript catabolic process"/>
    <property type="evidence" value="ECO:0007669"/>
    <property type="project" value="TreeGrafter"/>
</dbReference>
<dbReference type="GO" id="GO:0000175">
    <property type="term" value="F:3'-5'-RNA exonuclease activity"/>
    <property type="evidence" value="ECO:0007669"/>
    <property type="project" value="InterPro"/>
</dbReference>
<dbReference type="GO" id="GO:0000467">
    <property type="term" value="P:exonucleolytic trimming to generate mature 3'-end of 5.8S rRNA from tricistronic rRNA transcript (SSU-rRNA, 5.8S rRNA, LSU-rRNA)"/>
    <property type="evidence" value="ECO:0007669"/>
    <property type="project" value="InterPro"/>
</dbReference>
<dbReference type="Gene3D" id="3.30.420.10">
    <property type="entry name" value="Ribonuclease H-like superfamily/Ribonuclease H"/>
    <property type="match status" value="1"/>
</dbReference>
<dbReference type="EMBL" id="JAIQCV010000007">
    <property type="protein sequence ID" value="KAH1082214.1"/>
    <property type="molecule type" value="Genomic_DNA"/>
</dbReference>
<dbReference type="InterPro" id="IPR002562">
    <property type="entry name" value="3'-5'_exonuclease_dom"/>
</dbReference>
<comment type="caution">
    <text evidence="2">The sequence shown here is derived from an EMBL/GenBank/DDBJ whole genome shotgun (WGS) entry which is preliminary data.</text>
</comment>
<dbReference type="GO" id="GO:0071036">
    <property type="term" value="P:nuclear polyadenylation-dependent snoRNA catabolic process"/>
    <property type="evidence" value="ECO:0007669"/>
    <property type="project" value="TreeGrafter"/>
</dbReference>
<feature type="domain" description="3'-5' exonuclease" evidence="1">
    <location>
        <begin position="143"/>
        <end position="187"/>
    </location>
</feature>
<dbReference type="SUPFAM" id="SSF53098">
    <property type="entry name" value="Ribonuclease H-like"/>
    <property type="match status" value="1"/>
</dbReference>
<name>A0A9D3VGU7_9ROSI</name>
<dbReference type="GO" id="GO:0071035">
    <property type="term" value="P:nuclear polyadenylation-dependent rRNA catabolic process"/>
    <property type="evidence" value="ECO:0007669"/>
    <property type="project" value="TreeGrafter"/>
</dbReference>
<keyword evidence="3" id="KW-1185">Reference proteome</keyword>
<dbReference type="InterPro" id="IPR012337">
    <property type="entry name" value="RNaseH-like_sf"/>
</dbReference>
<dbReference type="InterPro" id="IPR045092">
    <property type="entry name" value="Rrp6-like"/>
</dbReference>
<dbReference type="GO" id="GO:0071037">
    <property type="term" value="P:nuclear polyadenylation-dependent snRNA catabolic process"/>
    <property type="evidence" value="ECO:0007669"/>
    <property type="project" value="TreeGrafter"/>
</dbReference>
<dbReference type="GO" id="GO:0000176">
    <property type="term" value="C:nuclear exosome (RNase complex)"/>
    <property type="evidence" value="ECO:0007669"/>
    <property type="project" value="TreeGrafter"/>
</dbReference>
<evidence type="ECO:0000313" key="2">
    <source>
        <dbReference type="EMBL" id="KAH1082214.1"/>
    </source>
</evidence>
<dbReference type="AlphaFoldDB" id="A0A9D3VGU7"/>
<dbReference type="Proteomes" id="UP000828251">
    <property type="component" value="Unassembled WGS sequence"/>
</dbReference>
<dbReference type="InterPro" id="IPR036397">
    <property type="entry name" value="RNaseH_sf"/>
</dbReference>
<dbReference type="GO" id="GO:0071044">
    <property type="term" value="P:histone mRNA catabolic process"/>
    <property type="evidence" value="ECO:0007669"/>
    <property type="project" value="TreeGrafter"/>
</dbReference>
<dbReference type="GO" id="GO:0003727">
    <property type="term" value="F:single-stranded RNA binding"/>
    <property type="evidence" value="ECO:0007669"/>
    <property type="project" value="TreeGrafter"/>
</dbReference>
<sequence>MEFVRSDSTLKRCVLDKLNEEIVNIKGELSQVDAKLDAKLETRFKEFKDELISKRRSELQSYPNLATSNASTSAKGKGNLGASFPIFVLIEPIEVSTRGRVHVRENLFVMDFADKNMANLELIEPPSIEYTPFKLVEEVKDLELAAKLRNVDDFAVDLEHNKYRSLQGITCLMQISTRTKDFIVDTLML</sequence>
<evidence type="ECO:0000259" key="1">
    <source>
        <dbReference type="Pfam" id="PF01612"/>
    </source>
</evidence>
<dbReference type="GO" id="GO:0005730">
    <property type="term" value="C:nucleolus"/>
    <property type="evidence" value="ECO:0007669"/>
    <property type="project" value="TreeGrafter"/>
</dbReference>
<reference evidence="2 3" key="1">
    <citation type="journal article" date="2021" name="Plant Biotechnol. J.">
        <title>Multi-omics assisted identification of the key and species-specific regulatory components of drought-tolerant mechanisms in Gossypium stocksii.</title>
        <authorList>
            <person name="Yu D."/>
            <person name="Ke L."/>
            <person name="Zhang D."/>
            <person name="Wu Y."/>
            <person name="Sun Y."/>
            <person name="Mei J."/>
            <person name="Sun J."/>
            <person name="Sun Y."/>
        </authorList>
    </citation>
    <scope>NUCLEOTIDE SEQUENCE [LARGE SCALE GENOMIC DNA]</scope>
    <source>
        <strain evidence="3">cv. E1</strain>
        <tissue evidence="2">Leaf</tissue>
    </source>
</reference>
<accession>A0A9D3VGU7</accession>
<gene>
    <name evidence="2" type="ORF">J1N35_021975</name>
</gene>
<evidence type="ECO:0000313" key="3">
    <source>
        <dbReference type="Proteomes" id="UP000828251"/>
    </source>
</evidence>
<dbReference type="GO" id="GO:0071038">
    <property type="term" value="P:TRAMP-dependent tRNA surveillance pathway"/>
    <property type="evidence" value="ECO:0007669"/>
    <property type="project" value="TreeGrafter"/>
</dbReference>
<dbReference type="OrthoDB" id="1708734at2759"/>
<dbReference type="GO" id="GO:0071051">
    <property type="term" value="P:poly(A)-dependent snoRNA 3'-end processing"/>
    <property type="evidence" value="ECO:0007669"/>
    <property type="project" value="TreeGrafter"/>
</dbReference>
<organism evidence="2 3">
    <name type="scientific">Gossypium stocksii</name>
    <dbReference type="NCBI Taxonomy" id="47602"/>
    <lineage>
        <taxon>Eukaryota</taxon>
        <taxon>Viridiplantae</taxon>
        <taxon>Streptophyta</taxon>
        <taxon>Embryophyta</taxon>
        <taxon>Tracheophyta</taxon>
        <taxon>Spermatophyta</taxon>
        <taxon>Magnoliopsida</taxon>
        <taxon>eudicotyledons</taxon>
        <taxon>Gunneridae</taxon>
        <taxon>Pentapetalae</taxon>
        <taxon>rosids</taxon>
        <taxon>malvids</taxon>
        <taxon>Malvales</taxon>
        <taxon>Malvaceae</taxon>
        <taxon>Malvoideae</taxon>
        <taxon>Gossypium</taxon>
    </lineage>
</organism>
<dbReference type="PANTHER" id="PTHR12124">
    <property type="entry name" value="POLYMYOSITIS/SCLERODERMA AUTOANTIGEN-RELATED"/>
    <property type="match status" value="1"/>
</dbReference>
<dbReference type="GO" id="GO:0071039">
    <property type="term" value="P:nuclear polyadenylation-dependent CUT catabolic process"/>
    <property type="evidence" value="ECO:0007669"/>
    <property type="project" value="TreeGrafter"/>
</dbReference>